<dbReference type="STRING" id="1617426.TR69_WS6001000222"/>
<dbReference type="AlphaFoldDB" id="A0A136M0D3"/>
<dbReference type="EMBL" id="JYNZ01000002">
    <property type="protein sequence ID" value="KXK27347.1"/>
    <property type="molecule type" value="Genomic_DNA"/>
</dbReference>
<dbReference type="Proteomes" id="UP000070457">
    <property type="component" value="Unassembled WGS sequence"/>
</dbReference>
<evidence type="ECO:0000313" key="1">
    <source>
        <dbReference type="EMBL" id="KXK27347.1"/>
    </source>
</evidence>
<organism evidence="1 2">
    <name type="scientific">candidate division WS6 bacterium OLB20</name>
    <dbReference type="NCBI Taxonomy" id="1617426"/>
    <lineage>
        <taxon>Bacteria</taxon>
        <taxon>Candidatus Dojkabacteria</taxon>
    </lineage>
</organism>
<protein>
    <submittedName>
        <fullName evidence="1">Uncharacterized protein</fullName>
    </submittedName>
</protein>
<reference evidence="1 2" key="1">
    <citation type="submission" date="2015-02" db="EMBL/GenBank/DDBJ databases">
        <title>Improved understanding of the partial-nitritation anammox process through 23 genomes representing the majority of the microbial community.</title>
        <authorList>
            <person name="Speth D.R."/>
            <person name="In T Zandt M."/>
            <person name="Guerrero Cruz S."/>
            <person name="Jetten M.S."/>
            <person name="Dutilh B.E."/>
        </authorList>
    </citation>
    <scope>NUCLEOTIDE SEQUENCE [LARGE SCALE GENOMIC DNA]</scope>
    <source>
        <strain evidence="1">OLB20</strain>
    </source>
</reference>
<proteinExistence type="predicted"/>
<sequence>MLETQFFDELVFKTEAILKFRTIHKQYKKEILSYISRMREITTENIALLNKNAEENNPS</sequence>
<evidence type="ECO:0000313" key="2">
    <source>
        <dbReference type="Proteomes" id="UP000070457"/>
    </source>
</evidence>
<name>A0A136M0D3_9BACT</name>
<comment type="caution">
    <text evidence="1">The sequence shown here is derived from an EMBL/GenBank/DDBJ whole genome shotgun (WGS) entry which is preliminary data.</text>
</comment>
<gene>
    <name evidence="1" type="ORF">TR69_WS6001000222</name>
</gene>
<accession>A0A136M0D3</accession>